<dbReference type="Pfam" id="PF01557">
    <property type="entry name" value="FAA_hydrolase"/>
    <property type="match status" value="1"/>
</dbReference>
<protein>
    <submittedName>
        <fullName evidence="5">Fumarylacetoacetate (FAA) hydrolase family protein</fullName>
    </submittedName>
</protein>
<dbReference type="SUPFAM" id="SSF56529">
    <property type="entry name" value="FAH"/>
    <property type="match status" value="1"/>
</dbReference>
<dbReference type="InterPro" id="IPR036663">
    <property type="entry name" value="Fumarylacetoacetase_C_sf"/>
</dbReference>
<keyword evidence="5" id="KW-0378">Hydrolase</keyword>
<evidence type="ECO:0000256" key="2">
    <source>
        <dbReference type="ARBA" id="ARBA00022723"/>
    </source>
</evidence>
<dbReference type="GO" id="GO:0044281">
    <property type="term" value="P:small molecule metabolic process"/>
    <property type="evidence" value="ECO:0007669"/>
    <property type="project" value="UniProtKB-ARBA"/>
</dbReference>
<organism evidence="5 6">
    <name type="scientific">Streptomyces zhaozhouensis</name>
    <dbReference type="NCBI Taxonomy" id="1300267"/>
    <lineage>
        <taxon>Bacteria</taxon>
        <taxon>Bacillati</taxon>
        <taxon>Actinomycetota</taxon>
        <taxon>Actinomycetes</taxon>
        <taxon>Kitasatosporales</taxon>
        <taxon>Streptomycetaceae</taxon>
        <taxon>Streptomyces</taxon>
    </lineage>
</organism>
<gene>
    <name evidence="5" type="ORF">SAMN06297387_104244</name>
</gene>
<evidence type="ECO:0000313" key="5">
    <source>
        <dbReference type="EMBL" id="SOD62074.1"/>
    </source>
</evidence>
<sequence>MTDSPPPHQDTVPPARQAPERVEPLAPVAQDTLTEGVPGEADPGPVELTALLPPLLPEDADRATLVGRVFDPEVGGPCVVAVRGDRLVDLTPFAPTMSELLERPDVAEFVRSAPAERAFPLEEVLAATLGGARDRPRLLAPCDLQALKACGVTFVRSMVERVIEERAKGDRGGAAEVRERVLAAIGGRLEHLVPGSEEAARVKEVLTAEGLWSQYLEVGIGPDAEVFTKAPVLSAVGAGAEIGVWSRSEWNNPEPELVLAVDSVGRVVGATLGNDVNLRDVEGRSALLLGKAKDNNASTAVGPFLRLLDAEFTLDDVRDLDITLTITGRDGFRLESVSSLSEISRDPVDLVGQTIGRLHQYPDGLLLFTGTMFAPTQDRDAPGEGFTHHLGDLVRISTPRLGTLANVVTHSETAEPWTFGIRSLMSNLAARGLLTDPVG</sequence>
<dbReference type="OrthoDB" id="9779415at2"/>
<dbReference type="PANTHER" id="PTHR42796">
    <property type="entry name" value="FUMARYLACETOACETATE HYDROLASE DOMAIN-CONTAINING PROTEIN 2A-RELATED"/>
    <property type="match status" value="1"/>
</dbReference>
<dbReference type="AlphaFoldDB" id="A0A286DU30"/>
<dbReference type="GO" id="GO:0016787">
    <property type="term" value="F:hydrolase activity"/>
    <property type="evidence" value="ECO:0007669"/>
    <property type="project" value="UniProtKB-KW"/>
</dbReference>
<keyword evidence="2" id="KW-0479">Metal-binding</keyword>
<name>A0A286DU30_9ACTN</name>
<dbReference type="InterPro" id="IPR051121">
    <property type="entry name" value="FAH"/>
</dbReference>
<dbReference type="RefSeq" id="WP_097230543.1">
    <property type="nucleotide sequence ID" value="NZ_OCNE01000004.1"/>
</dbReference>
<dbReference type="Proteomes" id="UP000219072">
    <property type="component" value="Unassembled WGS sequence"/>
</dbReference>
<evidence type="ECO:0000256" key="1">
    <source>
        <dbReference type="ARBA" id="ARBA00010211"/>
    </source>
</evidence>
<feature type="domain" description="Fumarylacetoacetase-like C-terminal" evidence="4">
    <location>
        <begin position="266"/>
        <end position="408"/>
    </location>
</feature>
<reference evidence="5 6" key="1">
    <citation type="submission" date="2017-09" db="EMBL/GenBank/DDBJ databases">
        <authorList>
            <person name="Ehlers B."/>
            <person name="Leendertz F.H."/>
        </authorList>
    </citation>
    <scope>NUCLEOTIDE SEQUENCE [LARGE SCALE GENOMIC DNA]</scope>
    <source>
        <strain evidence="5 6">CGMCC 4.7095</strain>
    </source>
</reference>
<comment type="similarity">
    <text evidence="1">Belongs to the FAH family.</text>
</comment>
<dbReference type="PANTHER" id="PTHR42796:SF7">
    <property type="entry name" value="2-DEHYDRO-3-DEOXY-D-ARABINONATE DEHYDRATASE"/>
    <property type="match status" value="1"/>
</dbReference>
<dbReference type="InterPro" id="IPR011234">
    <property type="entry name" value="Fumarylacetoacetase-like_C"/>
</dbReference>
<evidence type="ECO:0000259" key="4">
    <source>
        <dbReference type="Pfam" id="PF01557"/>
    </source>
</evidence>
<evidence type="ECO:0000256" key="3">
    <source>
        <dbReference type="SAM" id="MobiDB-lite"/>
    </source>
</evidence>
<dbReference type="Gene3D" id="3.90.850.10">
    <property type="entry name" value="Fumarylacetoacetase-like, C-terminal domain"/>
    <property type="match status" value="1"/>
</dbReference>
<evidence type="ECO:0000313" key="6">
    <source>
        <dbReference type="Proteomes" id="UP000219072"/>
    </source>
</evidence>
<dbReference type="GO" id="GO:0046872">
    <property type="term" value="F:metal ion binding"/>
    <property type="evidence" value="ECO:0007669"/>
    <property type="project" value="UniProtKB-KW"/>
</dbReference>
<feature type="region of interest" description="Disordered" evidence="3">
    <location>
        <begin position="1"/>
        <end position="43"/>
    </location>
</feature>
<proteinExistence type="inferred from homology"/>
<dbReference type="EMBL" id="OCNE01000004">
    <property type="protein sequence ID" value="SOD62074.1"/>
    <property type="molecule type" value="Genomic_DNA"/>
</dbReference>
<accession>A0A286DU30</accession>
<keyword evidence="6" id="KW-1185">Reference proteome</keyword>